<evidence type="ECO:0000313" key="3">
    <source>
        <dbReference type="Proteomes" id="UP000648908"/>
    </source>
</evidence>
<feature type="domain" description="Multi-ubiquitin" evidence="1">
    <location>
        <begin position="51"/>
        <end position="111"/>
    </location>
</feature>
<accession>A0A8K0Y0N3</accession>
<dbReference type="Proteomes" id="UP000648908">
    <property type="component" value="Unassembled WGS sequence"/>
</dbReference>
<name>A0A8K0Y0N3_9RHOB</name>
<feature type="domain" description="Multi-ubiquitin" evidence="1">
    <location>
        <begin position="117"/>
        <end position="180"/>
    </location>
</feature>
<gene>
    <name evidence="2" type="ORF">JL811_12310</name>
</gene>
<dbReference type="Pfam" id="PF14452">
    <property type="entry name" value="Multi_ubiq"/>
    <property type="match status" value="2"/>
</dbReference>
<keyword evidence="3" id="KW-1185">Reference proteome</keyword>
<organism evidence="2 3">
    <name type="scientific">Szabonella alba</name>
    <dbReference type="NCBI Taxonomy" id="2804194"/>
    <lineage>
        <taxon>Bacteria</taxon>
        <taxon>Pseudomonadati</taxon>
        <taxon>Pseudomonadota</taxon>
        <taxon>Alphaproteobacteria</taxon>
        <taxon>Rhodobacterales</taxon>
        <taxon>Paracoccaceae</taxon>
        <taxon>Szabonella</taxon>
    </lineage>
</organism>
<dbReference type="InterPro" id="IPR025701">
    <property type="entry name" value="UBQ-conjugat_E2_E"/>
</dbReference>
<dbReference type="InterPro" id="IPR027802">
    <property type="entry name" value="Multi-ubiquitin_dom"/>
</dbReference>
<dbReference type="RefSeq" id="WP_202689002.1">
    <property type="nucleotide sequence ID" value="NZ_JAESVN010000005.1"/>
</dbReference>
<reference evidence="2" key="1">
    <citation type="submission" date="2021-01" db="EMBL/GenBank/DDBJ databases">
        <title>Tabrizicola alba sp. nov. a motile alkaliphilic bacterium isolated from a soda lake.</title>
        <authorList>
            <person name="Szuroczki S."/>
            <person name="Abbaszade G."/>
            <person name="Schumann P."/>
            <person name="Toth E."/>
        </authorList>
    </citation>
    <scope>NUCLEOTIDE SEQUENCE</scope>
    <source>
        <strain evidence="2">DMG-N-6</strain>
    </source>
</reference>
<sequence length="393" mass="43634">MLDKLSTHSHFSDIGDWPENLECEMTELSEDAADRGKRRRIEVADETLTYRNVLIDDLTPTGAQLAAAAGFKPKQHAVVLQVLANGELEDIRPSETVDLKRDDGRFVIVETDRDYFITIDGQRFQWPCRIVSGAIVRKLGHLPVGVAVYLEQVDEPDREIGDQDLVDLDGHGVEAFVGRKPSWKLNIQGVTIVSNTPTIVVSDAMMKAGFDVAQSWHIFLKVAGQPKREVALTDVVDLRTPGIEKIRLTPKEVNNGEAPPAPRRDFDVLEVDETYLNCSGYKWETVNDGGRRWLVIHHYPVPAGFSAIQTRLALEIPPTYPAAQIDMFYTYPPLALVSGRAIDCTHIPATILGVPYNGWSRHRGPGSEWNPSSDNVVTHLALVESALSKEVGE</sequence>
<protein>
    <submittedName>
        <fullName evidence="2">Multiubiquitin domain-containing protein</fullName>
    </submittedName>
</protein>
<comment type="caution">
    <text evidence="2">The sequence shown here is derived from an EMBL/GenBank/DDBJ whole genome shotgun (WGS) entry which is preliminary data.</text>
</comment>
<evidence type="ECO:0000313" key="2">
    <source>
        <dbReference type="EMBL" id="MBL4918001.1"/>
    </source>
</evidence>
<proteinExistence type="predicted"/>
<dbReference type="EMBL" id="JAESVN010000005">
    <property type="protein sequence ID" value="MBL4918001.1"/>
    <property type="molecule type" value="Genomic_DNA"/>
</dbReference>
<evidence type="ECO:0000259" key="1">
    <source>
        <dbReference type="Pfam" id="PF14452"/>
    </source>
</evidence>
<dbReference type="AlphaFoldDB" id="A0A8K0Y0N3"/>
<dbReference type="Pfam" id="PF14462">
    <property type="entry name" value="Prok-E2_E"/>
    <property type="match status" value="1"/>
</dbReference>